<dbReference type="Gene3D" id="6.10.250.690">
    <property type="match status" value="1"/>
</dbReference>
<dbReference type="Pfam" id="PF00486">
    <property type="entry name" value="Trans_reg_C"/>
    <property type="match status" value="1"/>
</dbReference>
<evidence type="ECO:0000256" key="5">
    <source>
        <dbReference type="ARBA" id="ARBA00023163"/>
    </source>
</evidence>
<evidence type="ECO:0000259" key="6">
    <source>
        <dbReference type="PROSITE" id="PS50110"/>
    </source>
</evidence>
<evidence type="ECO:0000259" key="7">
    <source>
        <dbReference type="PROSITE" id="PS51755"/>
    </source>
</evidence>
<dbReference type="GO" id="GO:0000156">
    <property type="term" value="F:phosphorelay response regulator activity"/>
    <property type="evidence" value="ECO:0007669"/>
    <property type="project" value="TreeGrafter"/>
</dbReference>
<dbReference type="Pfam" id="PF00072">
    <property type="entry name" value="Response_reg"/>
    <property type="match status" value="1"/>
</dbReference>
<name>A0A1J5TBJ7_9ZZZZ</name>
<evidence type="ECO:0000256" key="1">
    <source>
        <dbReference type="ARBA" id="ARBA00022553"/>
    </source>
</evidence>
<dbReference type="FunFam" id="3.40.50.2300:FF:000002">
    <property type="entry name" value="DNA-binding response regulator PhoP"/>
    <property type="match status" value="1"/>
</dbReference>
<evidence type="ECO:0000256" key="2">
    <source>
        <dbReference type="ARBA" id="ARBA00023012"/>
    </source>
</evidence>
<accession>A0A1J5TBJ7</accession>
<dbReference type="SMART" id="SM00862">
    <property type="entry name" value="Trans_reg_C"/>
    <property type="match status" value="1"/>
</dbReference>
<reference evidence="8" key="1">
    <citation type="submission" date="2016-10" db="EMBL/GenBank/DDBJ databases">
        <title>Sequence of Gallionella enrichment culture.</title>
        <authorList>
            <person name="Poehlein A."/>
            <person name="Muehling M."/>
            <person name="Daniel R."/>
        </authorList>
    </citation>
    <scope>NUCLEOTIDE SEQUENCE</scope>
</reference>
<evidence type="ECO:0000313" key="8">
    <source>
        <dbReference type="EMBL" id="OIR13616.1"/>
    </source>
</evidence>
<gene>
    <name evidence="8" type="primary">czcR_2</name>
    <name evidence="8" type="ORF">GALL_54350</name>
</gene>
<comment type="caution">
    <text evidence="8">The sequence shown here is derived from an EMBL/GenBank/DDBJ whole genome shotgun (WGS) entry which is preliminary data.</text>
</comment>
<dbReference type="FunFam" id="1.10.10.10:FF:000005">
    <property type="entry name" value="Two-component system response regulator"/>
    <property type="match status" value="1"/>
</dbReference>
<dbReference type="GO" id="GO:0032993">
    <property type="term" value="C:protein-DNA complex"/>
    <property type="evidence" value="ECO:0007669"/>
    <property type="project" value="TreeGrafter"/>
</dbReference>
<dbReference type="SUPFAM" id="SSF52172">
    <property type="entry name" value="CheY-like"/>
    <property type="match status" value="1"/>
</dbReference>
<dbReference type="PROSITE" id="PS50110">
    <property type="entry name" value="RESPONSE_REGULATORY"/>
    <property type="match status" value="1"/>
</dbReference>
<dbReference type="GO" id="GO:0005829">
    <property type="term" value="C:cytosol"/>
    <property type="evidence" value="ECO:0007669"/>
    <property type="project" value="TreeGrafter"/>
</dbReference>
<keyword evidence="5" id="KW-0804">Transcription</keyword>
<dbReference type="SMART" id="SM00448">
    <property type="entry name" value="REC"/>
    <property type="match status" value="1"/>
</dbReference>
<dbReference type="CDD" id="cd19935">
    <property type="entry name" value="REC_OmpR_CusR-like"/>
    <property type="match status" value="1"/>
</dbReference>
<keyword evidence="2" id="KW-0902">Two-component regulatory system</keyword>
<evidence type="ECO:0000256" key="3">
    <source>
        <dbReference type="ARBA" id="ARBA00023015"/>
    </source>
</evidence>
<dbReference type="GO" id="GO:0006355">
    <property type="term" value="P:regulation of DNA-templated transcription"/>
    <property type="evidence" value="ECO:0007669"/>
    <property type="project" value="InterPro"/>
</dbReference>
<keyword evidence="4" id="KW-0238">DNA-binding</keyword>
<dbReference type="PANTHER" id="PTHR48111:SF22">
    <property type="entry name" value="REGULATOR OF RPOS"/>
    <property type="match status" value="1"/>
</dbReference>
<dbReference type="PROSITE" id="PS51755">
    <property type="entry name" value="OMPR_PHOB"/>
    <property type="match status" value="1"/>
</dbReference>
<keyword evidence="3" id="KW-0805">Transcription regulation</keyword>
<dbReference type="AlphaFoldDB" id="A0A1J5TBJ7"/>
<dbReference type="GO" id="GO:0000976">
    <property type="term" value="F:transcription cis-regulatory region binding"/>
    <property type="evidence" value="ECO:0007669"/>
    <property type="project" value="TreeGrafter"/>
</dbReference>
<keyword evidence="1" id="KW-0597">Phosphoprotein</keyword>
<dbReference type="Gene3D" id="3.40.50.2300">
    <property type="match status" value="1"/>
</dbReference>
<dbReference type="InterPro" id="IPR039420">
    <property type="entry name" value="WalR-like"/>
</dbReference>
<sequence>MGMRILVAEDEARVAEHIRKGLSEAGYAVDVAADGGEALWLGETYPYDAMVFDVMMPGQDGVAVLKQLRRKGVRAPVIFLTARHGVDARVRGLDAGADDYLGKPFSMVELQARLRAVLRRQRSEPTDHLRVADLELDLLARTAHRGGDEIALTNREFALLELLMVSSPKPVSKTAIIEHVWDQHFDSGTNVVNVYVNYLREKIDRAGWPPLIHTIRGIGYAIKEPAP</sequence>
<dbReference type="Gene3D" id="1.10.10.10">
    <property type="entry name" value="Winged helix-like DNA-binding domain superfamily/Winged helix DNA-binding domain"/>
    <property type="match status" value="1"/>
</dbReference>
<dbReference type="PANTHER" id="PTHR48111">
    <property type="entry name" value="REGULATOR OF RPOS"/>
    <property type="match status" value="1"/>
</dbReference>
<organism evidence="8">
    <name type="scientific">mine drainage metagenome</name>
    <dbReference type="NCBI Taxonomy" id="410659"/>
    <lineage>
        <taxon>unclassified sequences</taxon>
        <taxon>metagenomes</taxon>
        <taxon>ecological metagenomes</taxon>
    </lineage>
</organism>
<evidence type="ECO:0000256" key="4">
    <source>
        <dbReference type="ARBA" id="ARBA00023125"/>
    </source>
</evidence>
<feature type="domain" description="Response regulatory" evidence="6">
    <location>
        <begin position="4"/>
        <end position="118"/>
    </location>
</feature>
<dbReference type="InterPro" id="IPR011006">
    <property type="entry name" value="CheY-like_superfamily"/>
</dbReference>
<proteinExistence type="predicted"/>
<dbReference type="CDD" id="cd00383">
    <property type="entry name" value="trans_reg_C"/>
    <property type="match status" value="1"/>
</dbReference>
<feature type="domain" description="OmpR/PhoB-type" evidence="7">
    <location>
        <begin position="126"/>
        <end position="224"/>
    </location>
</feature>
<dbReference type="InterPro" id="IPR001867">
    <property type="entry name" value="OmpR/PhoB-type_DNA-bd"/>
</dbReference>
<dbReference type="InterPro" id="IPR036388">
    <property type="entry name" value="WH-like_DNA-bd_sf"/>
</dbReference>
<dbReference type="EMBL" id="MLJW01000014">
    <property type="protein sequence ID" value="OIR13616.1"/>
    <property type="molecule type" value="Genomic_DNA"/>
</dbReference>
<protein>
    <submittedName>
        <fullName evidence="8">Transcriptional activator protein CzcR</fullName>
    </submittedName>
</protein>
<dbReference type="InterPro" id="IPR001789">
    <property type="entry name" value="Sig_transdc_resp-reg_receiver"/>
</dbReference>